<dbReference type="GO" id="GO:0006730">
    <property type="term" value="P:one-carbon metabolic process"/>
    <property type="evidence" value="ECO:0007669"/>
    <property type="project" value="UniProtKB-KW"/>
</dbReference>
<keyword evidence="5 8" id="KW-0521">NADP</keyword>
<comment type="pathway">
    <text evidence="1 8">Cofactor biosynthesis; tetrahydrofolate biosynthesis; 5,6,7,8-tetrahydrofolate from 7,8-dihydrofolate: step 1/1.</text>
</comment>
<dbReference type="GO" id="GO:0046654">
    <property type="term" value="P:tetrahydrofolate biosynthetic process"/>
    <property type="evidence" value="ECO:0007669"/>
    <property type="project" value="UniProtKB-UniPathway"/>
</dbReference>
<dbReference type="AlphaFoldDB" id="A0A098G1C6"/>
<dbReference type="UniPathway" id="UPA00077">
    <property type="reaction ID" value="UER00158"/>
</dbReference>
<dbReference type="EMBL" id="LN614827">
    <property type="protein sequence ID" value="CEG55784.1"/>
    <property type="molecule type" value="Genomic_DNA"/>
</dbReference>
<evidence type="ECO:0000259" key="9">
    <source>
        <dbReference type="PROSITE" id="PS51330"/>
    </source>
</evidence>
<evidence type="ECO:0000256" key="5">
    <source>
        <dbReference type="ARBA" id="ARBA00022857"/>
    </source>
</evidence>
<dbReference type="GO" id="GO:0046655">
    <property type="term" value="P:folic acid metabolic process"/>
    <property type="evidence" value="ECO:0007669"/>
    <property type="project" value="TreeGrafter"/>
</dbReference>
<protein>
    <recommendedName>
        <fullName evidence="3 8">Dihydrofolate reductase</fullName>
        <ecNumber evidence="3 8">1.5.1.3</ecNumber>
    </recommendedName>
</protein>
<dbReference type="InterPro" id="IPR024072">
    <property type="entry name" value="DHFR-like_dom_sf"/>
</dbReference>
<comment type="catalytic activity">
    <reaction evidence="8">
        <text>(6S)-5,6,7,8-tetrahydrofolate + NADP(+) = 7,8-dihydrofolate + NADPH + H(+)</text>
        <dbReference type="Rhea" id="RHEA:15009"/>
        <dbReference type="ChEBI" id="CHEBI:15378"/>
        <dbReference type="ChEBI" id="CHEBI:57451"/>
        <dbReference type="ChEBI" id="CHEBI:57453"/>
        <dbReference type="ChEBI" id="CHEBI:57783"/>
        <dbReference type="ChEBI" id="CHEBI:58349"/>
        <dbReference type="EC" id="1.5.1.3"/>
    </reaction>
</comment>
<keyword evidence="11" id="KW-1185">Reference proteome</keyword>
<sequence>MAIISLIAAIDEAGGLGANNQLLCHLPADLQHFKKVTMGKPIVMGRKTFASIGKPLPGRANIILSHSLLCIEGVIVFDSLSKAIEQYKEYDEVMIIGGAEIYKQSIGLATRLYITRIHHRFAADVFFPTIDQSLWHCQSEEFRQKDEKNQYDVTFCTYERY</sequence>
<dbReference type="Proteomes" id="UP000032430">
    <property type="component" value="Chromosome I"/>
</dbReference>
<dbReference type="InterPro" id="IPR012259">
    <property type="entry name" value="DHFR"/>
</dbReference>
<evidence type="ECO:0000313" key="10">
    <source>
        <dbReference type="EMBL" id="CEG55784.1"/>
    </source>
</evidence>
<dbReference type="Gene3D" id="3.40.430.10">
    <property type="entry name" value="Dihydrofolate Reductase, subunit A"/>
    <property type="match status" value="1"/>
</dbReference>
<proteinExistence type="inferred from homology"/>
<dbReference type="FunFam" id="3.40.430.10:FF:000001">
    <property type="entry name" value="Dihydrofolate reductase"/>
    <property type="match status" value="1"/>
</dbReference>
<comment type="function">
    <text evidence="7 8">Key enzyme in folate metabolism. Catalyzes an essential reaction for de novo glycine and purine synthesis, and for DNA precursor synthesis.</text>
</comment>
<dbReference type="RefSeq" id="WP_045094599.1">
    <property type="nucleotide sequence ID" value="NZ_LN614827.1"/>
</dbReference>
<evidence type="ECO:0000256" key="8">
    <source>
        <dbReference type="PIRNR" id="PIRNR000194"/>
    </source>
</evidence>
<dbReference type="PIRSF" id="PIRSF000194">
    <property type="entry name" value="DHFR"/>
    <property type="match status" value="1"/>
</dbReference>
<organism evidence="10 11">
    <name type="scientific">Legionella fallonii LLAP-10</name>
    <dbReference type="NCBI Taxonomy" id="1212491"/>
    <lineage>
        <taxon>Bacteria</taxon>
        <taxon>Pseudomonadati</taxon>
        <taxon>Pseudomonadota</taxon>
        <taxon>Gammaproteobacteria</taxon>
        <taxon>Legionellales</taxon>
        <taxon>Legionellaceae</taxon>
        <taxon>Legionella</taxon>
    </lineage>
</organism>
<dbReference type="CDD" id="cd00209">
    <property type="entry name" value="DHFR"/>
    <property type="match status" value="1"/>
</dbReference>
<gene>
    <name evidence="10" type="primary">folA</name>
    <name evidence="10" type="ORF">LFA_0311</name>
</gene>
<dbReference type="InterPro" id="IPR001796">
    <property type="entry name" value="DHFR_dom"/>
</dbReference>
<dbReference type="PANTHER" id="PTHR48069:SF3">
    <property type="entry name" value="DIHYDROFOLATE REDUCTASE"/>
    <property type="match status" value="1"/>
</dbReference>
<feature type="domain" description="DHFR" evidence="9">
    <location>
        <begin position="3"/>
        <end position="160"/>
    </location>
</feature>
<keyword evidence="6 8" id="KW-0560">Oxidoreductase</keyword>
<dbReference type="GO" id="GO:0005829">
    <property type="term" value="C:cytosol"/>
    <property type="evidence" value="ECO:0007669"/>
    <property type="project" value="TreeGrafter"/>
</dbReference>
<evidence type="ECO:0000256" key="4">
    <source>
        <dbReference type="ARBA" id="ARBA00022563"/>
    </source>
</evidence>
<evidence type="ECO:0000256" key="7">
    <source>
        <dbReference type="ARBA" id="ARBA00025067"/>
    </source>
</evidence>
<comment type="similarity">
    <text evidence="2 8">Belongs to the dihydrofolate reductase family.</text>
</comment>
<dbReference type="GO" id="GO:0046452">
    <property type="term" value="P:dihydrofolate metabolic process"/>
    <property type="evidence" value="ECO:0007669"/>
    <property type="project" value="TreeGrafter"/>
</dbReference>
<keyword evidence="4 8" id="KW-0554">One-carbon metabolism</keyword>
<evidence type="ECO:0000256" key="6">
    <source>
        <dbReference type="ARBA" id="ARBA00023002"/>
    </source>
</evidence>
<evidence type="ECO:0000256" key="2">
    <source>
        <dbReference type="ARBA" id="ARBA00009539"/>
    </source>
</evidence>
<dbReference type="PRINTS" id="PR00070">
    <property type="entry name" value="DHFR"/>
</dbReference>
<evidence type="ECO:0000256" key="1">
    <source>
        <dbReference type="ARBA" id="ARBA00004903"/>
    </source>
</evidence>
<evidence type="ECO:0000313" key="11">
    <source>
        <dbReference type="Proteomes" id="UP000032430"/>
    </source>
</evidence>
<dbReference type="PROSITE" id="PS51330">
    <property type="entry name" value="DHFR_2"/>
    <property type="match status" value="1"/>
</dbReference>
<reference evidence="11" key="1">
    <citation type="submission" date="2014-09" db="EMBL/GenBank/DDBJ databases">
        <authorList>
            <person name="Gomez-Valero L."/>
        </authorList>
    </citation>
    <scope>NUCLEOTIDE SEQUENCE [LARGE SCALE GENOMIC DNA]</scope>
    <source>
        <strain evidence="11">ATCC700992</strain>
    </source>
</reference>
<dbReference type="SUPFAM" id="SSF53597">
    <property type="entry name" value="Dihydrofolate reductase-like"/>
    <property type="match status" value="1"/>
</dbReference>
<accession>A0A098G1C6</accession>
<dbReference type="KEGG" id="lfa:LFA_0311"/>
<dbReference type="HOGENOM" id="CLU_043966_5_1_6"/>
<dbReference type="PANTHER" id="PTHR48069">
    <property type="entry name" value="DIHYDROFOLATE REDUCTASE"/>
    <property type="match status" value="1"/>
</dbReference>
<dbReference type="Pfam" id="PF00186">
    <property type="entry name" value="DHFR_1"/>
    <property type="match status" value="1"/>
</dbReference>
<dbReference type="GO" id="GO:0070401">
    <property type="term" value="F:NADP+ binding"/>
    <property type="evidence" value="ECO:0007669"/>
    <property type="project" value="UniProtKB-ARBA"/>
</dbReference>
<dbReference type="STRING" id="1212491.LFA_0311"/>
<dbReference type="GO" id="GO:0004146">
    <property type="term" value="F:dihydrofolate reductase activity"/>
    <property type="evidence" value="ECO:0007669"/>
    <property type="project" value="UniProtKB-EC"/>
</dbReference>
<name>A0A098G1C6_9GAMM</name>
<dbReference type="OrthoDB" id="9804315at2"/>
<dbReference type="EC" id="1.5.1.3" evidence="3 8"/>
<evidence type="ECO:0000256" key="3">
    <source>
        <dbReference type="ARBA" id="ARBA00012856"/>
    </source>
</evidence>